<dbReference type="GO" id="GO:0003743">
    <property type="term" value="F:translation initiation factor activity"/>
    <property type="evidence" value="ECO:0007669"/>
    <property type="project" value="UniProtKB-KW"/>
</dbReference>
<accession>A0A0J7YPE1</accession>
<gene>
    <name evidence="5" type="ORF">BVRB_036330</name>
</gene>
<dbReference type="GO" id="GO:0002188">
    <property type="term" value="P:translation reinitiation"/>
    <property type="evidence" value="ECO:0007669"/>
    <property type="project" value="TreeGrafter"/>
</dbReference>
<evidence type="ECO:0000313" key="5">
    <source>
        <dbReference type="EMBL" id="KMS65404.1"/>
    </source>
</evidence>
<protein>
    <recommendedName>
        <fullName evidence="4">eIF3a PCI domain-containing protein</fullName>
    </recommendedName>
</protein>
<feature type="non-terminal residue" evidence="5">
    <location>
        <position position="161"/>
    </location>
</feature>
<dbReference type="PANTHER" id="PTHR14005">
    <property type="entry name" value="EUKARYOTIC TRANSLATION INITIATION FACTOR 3, THETA SUBUNIT"/>
    <property type="match status" value="1"/>
</dbReference>
<dbReference type="GO" id="GO:0071541">
    <property type="term" value="C:eukaryotic translation initiation factor 3 complex, eIF3m"/>
    <property type="evidence" value="ECO:0007669"/>
    <property type="project" value="TreeGrafter"/>
</dbReference>
<reference evidence="5 6" key="1">
    <citation type="journal article" date="2014" name="Nature">
        <title>The genome of the recently domesticated crop plant sugar beet (Beta vulgaris).</title>
        <authorList>
            <person name="Dohm J.C."/>
            <person name="Minoche A.E."/>
            <person name="Holtgrawe D."/>
            <person name="Capella-Gutierrez S."/>
            <person name="Zakrzewski F."/>
            <person name="Tafer H."/>
            <person name="Rupp O."/>
            <person name="Sorensen T.R."/>
            <person name="Stracke R."/>
            <person name="Reinhardt R."/>
            <person name="Goesmann A."/>
            <person name="Kraft T."/>
            <person name="Schulz B."/>
            <person name="Stadler P.F."/>
            <person name="Schmidt T."/>
            <person name="Gabaldon T."/>
            <person name="Lehrach H."/>
            <person name="Weisshaar B."/>
            <person name="Himmelbauer H."/>
        </authorList>
    </citation>
    <scope>NUCLEOTIDE SEQUENCE [LARGE SCALE GENOMIC DNA]</scope>
    <source>
        <tissue evidence="5">Taproot</tissue>
    </source>
</reference>
<evidence type="ECO:0000313" key="6">
    <source>
        <dbReference type="Proteomes" id="UP000035740"/>
    </source>
</evidence>
<proteinExistence type="predicted"/>
<dbReference type="Gene3D" id="1.25.40.860">
    <property type="match status" value="1"/>
</dbReference>
<keyword evidence="1" id="KW-0963">Cytoplasm</keyword>
<feature type="domain" description="eIF3a PCI" evidence="4">
    <location>
        <begin position="7"/>
        <end position="131"/>
    </location>
</feature>
<keyword evidence="6" id="KW-1185">Reference proteome</keyword>
<dbReference type="AlphaFoldDB" id="A0A0J7YPE1"/>
<evidence type="ECO:0000256" key="2">
    <source>
        <dbReference type="ARBA" id="ARBA00022540"/>
    </source>
</evidence>
<dbReference type="PANTHER" id="PTHR14005:SF0">
    <property type="entry name" value="EUKARYOTIC TRANSLATION INITIATION FACTOR 3 SUBUNIT A"/>
    <property type="match status" value="1"/>
</dbReference>
<dbReference type="GO" id="GO:0003729">
    <property type="term" value="F:mRNA binding"/>
    <property type="evidence" value="ECO:0007669"/>
    <property type="project" value="TreeGrafter"/>
</dbReference>
<dbReference type="EMBL" id="KQ109307">
    <property type="protein sequence ID" value="KMS65404.1"/>
    <property type="molecule type" value="Genomic_DNA"/>
</dbReference>
<feature type="non-terminal residue" evidence="5">
    <location>
        <position position="1"/>
    </location>
</feature>
<evidence type="ECO:0000259" key="4">
    <source>
        <dbReference type="Pfam" id="PF22591"/>
    </source>
</evidence>
<sequence>IDINLDQSLLSTYYEKLELIFCKSSNPLFHAYCVDKLFEFSFVSSEAAQNQQRYADQLVIAALSIPVQTSSMTLRPAHIHADDQKNLRLAAMLGFAQPPSRHRMLDKIHQTNVTKFASDSVRQIFALMTSKDAVSPIAFSRKVRPLLDAVVATEHLDQYGP</sequence>
<name>A0A0J7YPE1_BETVV</name>
<dbReference type="GO" id="GO:0043614">
    <property type="term" value="C:multi-eIF complex"/>
    <property type="evidence" value="ECO:0007669"/>
    <property type="project" value="TreeGrafter"/>
</dbReference>
<evidence type="ECO:0000256" key="1">
    <source>
        <dbReference type="ARBA" id="ARBA00022490"/>
    </source>
</evidence>
<keyword evidence="3" id="KW-0648">Protein biosynthesis</keyword>
<dbReference type="InterPro" id="IPR027512">
    <property type="entry name" value="EIF3A"/>
</dbReference>
<dbReference type="GO" id="GO:0001732">
    <property type="term" value="P:formation of cytoplasmic translation initiation complex"/>
    <property type="evidence" value="ECO:0007669"/>
    <property type="project" value="TreeGrafter"/>
</dbReference>
<evidence type="ECO:0000256" key="3">
    <source>
        <dbReference type="ARBA" id="ARBA00022917"/>
    </source>
</evidence>
<dbReference type="InterPro" id="IPR054711">
    <property type="entry name" value="eIF3a_PCI_TPR-like"/>
</dbReference>
<dbReference type="GO" id="GO:0071540">
    <property type="term" value="C:eukaryotic translation initiation factor 3 complex, eIF3e"/>
    <property type="evidence" value="ECO:0007669"/>
    <property type="project" value="TreeGrafter"/>
</dbReference>
<organism evidence="5 6">
    <name type="scientific">Beta vulgaris subsp. vulgaris</name>
    <name type="common">Beet</name>
    <dbReference type="NCBI Taxonomy" id="3555"/>
    <lineage>
        <taxon>Eukaryota</taxon>
        <taxon>Viridiplantae</taxon>
        <taxon>Streptophyta</taxon>
        <taxon>Embryophyta</taxon>
        <taxon>Tracheophyta</taxon>
        <taxon>Spermatophyta</taxon>
        <taxon>Magnoliopsida</taxon>
        <taxon>eudicotyledons</taxon>
        <taxon>Gunneridae</taxon>
        <taxon>Pentapetalae</taxon>
        <taxon>Caryophyllales</taxon>
        <taxon>Chenopodiaceae</taxon>
        <taxon>Betoideae</taxon>
        <taxon>Beta</taxon>
    </lineage>
</organism>
<dbReference type="Pfam" id="PF22591">
    <property type="entry name" value="eIF3a_PCI_TPR-like"/>
    <property type="match status" value="1"/>
</dbReference>
<dbReference type="Proteomes" id="UP000035740">
    <property type="component" value="Unassembled WGS sequence"/>
</dbReference>
<keyword evidence="2" id="KW-0396">Initiation factor</keyword>